<evidence type="ECO:0000256" key="13">
    <source>
        <dbReference type="SAM" id="MobiDB-lite"/>
    </source>
</evidence>
<feature type="transmembrane region" description="Helical" evidence="14">
    <location>
        <begin position="341"/>
        <end position="361"/>
    </location>
</feature>
<feature type="transmembrane region" description="Helical" evidence="14">
    <location>
        <begin position="307"/>
        <end position="329"/>
    </location>
</feature>
<evidence type="ECO:0000256" key="10">
    <source>
        <dbReference type="ARBA" id="ARBA00023112"/>
    </source>
</evidence>
<dbReference type="GO" id="GO:0006824">
    <property type="term" value="P:cobalt ion transport"/>
    <property type="evidence" value="ECO:0007669"/>
    <property type="project" value="UniProtKB-KW"/>
</dbReference>
<dbReference type="Proteomes" id="UP000239415">
    <property type="component" value="Unassembled WGS sequence"/>
</dbReference>
<keyword evidence="9" id="KW-0406">Ion transport</keyword>
<evidence type="ECO:0000256" key="12">
    <source>
        <dbReference type="ARBA" id="ARBA00023285"/>
    </source>
</evidence>
<evidence type="ECO:0000256" key="9">
    <source>
        <dbReference type="ARBA" id="ARBA00023065"/>
    </source>
</evidence>
<feature type="compositionally biased region" description="Basic residues" evidence="13">
    <location>
        <begin position="386"/>
        <end position="402"/>
    </location>
</feature>
<dbReference type="AlphaFoldDB" id="A0A2T0K8G7"/>
<reference evidence="15 16" key="1">
    <citation type="submission" date="2018-03" db="EMBL/GenBank/DDBJ databases">
        <title>Genomic Encyclopedia of Archaeal and Bacterial Type Strains, Phase II (KMG-II): from individual species to whole genera.</title>
        <authorList>
            <person name="Goeker M."/>
        </authorList>
    </citation>
    <scope>NUCLEOTIDE SEQUENCE [LARGE SCALE GENOMIC DNA]</scope>
    <source>
        <strain evidence="15 16">DSM 43146</strain>
    </source>
</reference>
<keyword evidence="4" id="KW-0813">Transport</keyword>
<dbReference type="Pfam" id="PF03824">
    <property type="entry name" value="NicO"/>
    <property type="match status" value="1"/>
</dbReference>
<keyword evidence="10" id="KW-0921">Nickel transport</keyword>
<organism evidence="15 16">
    <name type="scientific">Actinoplanes italicus</name>
    <dbReference type="NCBI Taxonomy" id="113567"/>
    <lineage>
        <taxon>Bacteria</taxon>
        <taxon>Bacillati</taxon>
        <taxon>Actinomycetota</taxon>
        <taxon>Actinomycetes</taxon>
        <taxon>Micromonosporales</taxon>
        <taxon>Micromonosporaceae</taxon>
        <taxon>Actinoplanes</taxon>
    </lineage>
</organism>
<dbReference type="GO" id="GO:0015099">
    <property type="term" value="F:nickel cation transmembrane transporter activity"/>
    <property type="evidence" value="ECO:0007669"/>
    <property type="project" value="InterPro"/>
</dbReference>
<keyword evidence="8 14" id="KW-1133">Transmembrane helix</keyword>
<evidence type="ECO:0000256" key="8">
    <source>
        <dbReference type="ARBA" id="ARBA00022989"/>
    </source>
</evidence>
<dbReference type="RefSeq" id="WP_203737111.1">
    <property type="nucleotide sequence ID" value="NZ_BOMO01000053.1"/>
</dbReference>
<evidence type="ECO:0000256" key="14">
    <source>
        <dbReference type="SAM" id="Phobius"/>
    </source>
</evidence>
<gene>
    <name evidence="15" type="ORF">CLV67_110120</name>
</gene>
<protein>
    <submittedName>
        <fullName evidence="15">ABC-type nickel/cobalt efflux system permease component RcnA</fullName>
    </submittedName>
</protein>
<evidence type="ECO:0000256" key="2">
    <source>
        <dbReference type="ARBA" id="ARBA00004651"/>
    </source>
</evidence>
<accession>A0A2T0K8G7</accession>
<keyword evidence="7 14" id="KW-0812">Transmembrane</keyword>
<evidence type="ECO:0000256" key="4">
    <source>
        <dbReference type="ARBA" id="ARBA00022448"/>
    </source>
</evidence>
<evidence type="ECO:0000256" key="11">
    <source>
        <dbReference type="ARBA" id="ARBA00023136"/>
    </source>
</evidence>
<dbReference type="InterPro" id="IPR011541">
    <property type="entry name" value="Ni/Co_transpt_high_affinity"/>
</dbReference>
<comment type="subcellular location">
    <subcellularLocation>
        <location evidence="2">Cell membrane</location>
        <topology evidence="2">Multi-pass membrane protein</topology>
    </subcellularLocation>
</comment>
<dbReference type="GO" id="GO:0046583">
    <property type="term" value="F:monoatomic cation efflux transmembrane transporter activity"/>
    <property type="evidence" value="ECO:0007669"/>
    <property type="project" value="TreeGrafter"/>
</dbReference>
<evidence type="ECO:0000256" key="5">
    <source>
        <dbReference type="ARBA" id="ARBA00022475"/>
    </source>
</evidence>
<keyword evidence="3" id="KW-0171">Cobalt transport</keyword>
<keyword evidence="12" id="KW-0170">Cobalt</keyword>
<keyword evidence="11 14" id="KW-0472">Membrane</keyword>
<dbReference type="GO" id="GO:0032025">
    <property type="term" value="P:response to cobalt ion"/>
    <property type="evidence" value="ECO:0007669"/>
    <property type="project" value="TreeGrafter"/>
</dbReference>
<comment type="function">
    <text evidence="1">Efflux system for nickel and cobalt.</text>
</comment>
<evidence type="ECO:0000256" key="1">
    <source>
        <dbReference type="ARBA" id="ARBA00002510"/>
    </source>
</evidence>
<evidence type="ECO:0000256" key="7">
    <source>
        <dbReference type="ARBA" id="ARBA00022692"/>
    </source>
</evidence>
<sequence length="565" mass="57496">MTRTRTRRHVVMKAAARGRWAVAVMAVTVAAGLLAWPATPAAAHPRGNFSVNQYAGLALHPDRVDVAAVVDVAEIPTVQDRARADSDGNGTLSQVERDGYAAAECARLAGGFAATVDGHRLGWTISGPVYEVLPGTGGLSTSRLDCRLSAPARLDGPAEVRVDNGYRIDRVGWREITAAGNGVVVDGSTVPEASVSGQLRSYPTDLLSSAPDVRTATIRVGGASGPEALAGTSPAVGPGAFEAGPEWLASAQGRVEAALGGRLTPLVIGLAFLLALVLGAGHAVLPGHGKTVMAAYFAGRQGRVRDAFAVGGAVTVAHTGTVLVLGLLLSTSTAMAGERVLTVLGVVSGVLVVLVGVAMLVSARRARAAGRQGEIGAVSGFAAHTHDHRSTHHDRSHSHAGHVHHEHDQALRHVGGGHGHDRPHHHRPREHEHDHAPGPDGRAGGGGRNRRRRLGLAGIGLAGGLVPSPSALVVLLGAIGLGRAGLGVALVIAYGVGMAATLTAVGLLLVVLRHRLAGLAARAGRAGALGRHLSGLTRRVAAGTPTATAALVMVVGLGIGFRAIA</sequence>
<evidence type="ECO:0000256" key="6">
    <source>
        <dbReference type="ARBA" id="ARBA00022596"/>
    </source>
</evidence>
<keyword evidence="16" id="KW-1185">Reference proteome</keyword>
<comment type="caution">
    <text evidence="15">The sequence shown here is derived from an EMBL/GenBank/DDBJ whole genome shotgun (WGS) entry which is preliminary data.</text>
</comment>
<dbReference type="InterPro" id="IPR051224">
    <property type="entry name" value="NiCoT_RcnA"/>
</dbReference>
<keyword evidence="5" id="KW-1003">Cell membrane</keyword>
<evidence type="ECO:0000313" key="16">
    <source>
        <dbReference type="Proteomes" id="UP000239415"/>
    </source>
</evidence>
<feature type="transmembrane region" description="Helical" evidence="14">
    <location>
        <begin position="540"/>
        <end position="564"/>
    </location>
</feature>
<dbReference type="GO" id="GO:0005886">
    <property type="term" value="C:plasma membrane"/>
    <property type="evidence" value="ECO:0007669"/>
    <property type="project" value="UniProtKB-SubCell"/>
</dbReference>
<feature type="region of interest" description="Disordered" evidence="13">
    <location>
        <begin position="385"/>
        <end position="449"/>
    </location>
</feature>
<keyword evidence="6" id="KW-0533">Nickel</keyword>
<evidence type="ECO:0000256" key="3">
    <source>
        <dbReference type="ARBA" id="ARBA00022426"/>
    </source>
</evidence>
<feature type="transmembrane region" description="Helical" evidence="14">
    <location>
        <begin position="454"/>
        <end position="480"/>
    </location>
</feature>
<dbReference type="EMBL" id="PVMZ01000010">
    <property type="protein sequence ID" value="PRX19368.1"/>
    <property type="molecule type" value="Genomic_DNA"/>
</dbReference>
<feature type="transmembrane region" description="Helical" evidence="14">
    <location>
        <begin position="486"/>
        <end position="512"/>
    </location>
</feature>
<evidence type="ECO:0000313" key="15">
    <source>
        <dbReference type="EMBL" id="PRX19368.1"/>
    </source>
</evidence>
<proteinExistence type="predicted"/>
<dbReference type="PANTHER" id="PTHR40659">
    <property type="entry name" value="NICKEL/COBALT EFFLUX SYSTEM RCNA"/>
    <property type="match status" value="1"/>
</dbReference>
<name>A0A2T0K8G7_9ACTN</name>
<feature type="transmembrane region" description="Helical" evidence="14">
    <location>
        <begin position="266"/>
        <end position="286"/>
    </location>
</feature>
<dbReference type="PANTHER" id="PTHR40659:SF1">
    <property type="entry name" value="NICKEL_COBALT EFFLUX SYSTEM RCNA"/>
    <property type="match status" value="1"/>
</dbReference>
<dbReference type="GO" id="GO:0010045">
    <property type="term" value="P:response to nickel cation"/>
    <property type="evidence" value="ECO:0007669"/>
    <property type="project" value="TreeGrafter"/>
</dbReference>